<dbReference type="OrthoDB" id="206201at2759"/>
<dbReference type="HOGENOM" id="CLU_011263_1_7_1"/>
<keyword evidence="4 5" id="KW-0720">Serine protease</keyword>
<evidence type="ECO:0000259" key="8">
    <source>
        <dbReference type="Pfam" id="PF00082"/>
    </source>
</evidence>
<dbReference type="PROSITE" id="PS51892">
    <property type="entry name" value="SUBTILASE"/>
    <property type="match status" value="1"/>
</dbReference>
<dbReference type="InterPro" id="IPR034193">
    <property type="entry name" value="PCSK9_ProteinaseK-like"/>
</dbReference>
<evidence type="ECO:0000313" key="9">
    <source>
        <dbReference type="EMBL" id="ELT99091.1"/>
    </source>
</evidence>
<dbReference type="OMA" id="VEPDYIM"/>
<feature type="active site" description="Charge relay system" evidence="5">
    <location>
        <position position="178"/>
    </location>
</feature>
<keyword evidence="11" id="KW-1185">Reference proteome</keyword>
<keyword evidence="2 5" id="KW-0645">Protease</keyword>
<dbReference type="Pfam" id="PF00082">
    <property type="entry name" value="Peptidase_S8"/>
    <property type="match status" value="1"/>
</dbReference>
<dbReference type="InterPro" id="IPR036852">
    <property type="entry name" value="Peptidase_S8/S53_dom_sf"/>
</dbReference>
<evidence type="ECO:0000256" key="5">
    <source>
        <dbReference type="PROSITE-ProRule" id="PRU01240"/>
    </source>
</evidence>
<protein>
    <recommendedName>
        <fullName evidence="8">Peptidase S8/S53 domain-containing protein</fullName>
    </recommendedName>
</protein>
<dbReference type="SUPFAM" id="SSF52743">
    <property type="entry name" value="Subtilisin-like"/>
    <property type="match status" value="1"/>
</dbReference>
<reference evidence="11" key="1">
    <citation type="submission" date="2012-12" db="EMBL/GenBank/DDBJ databases">
        <authorList>
            <person name="Hellsten U."/>
            <person name="Grimwood J."/>
            <person name="Chapman J.A."/>
            <person name="Shapiro H."/>
            <person name="Aerts A."/>
            <person name="Otillar R.P."/>
            <person name="Terry A.Y."/>
            <person name="Boore J.L."/>
            <person name="Simakov O."/>
            <person name="Marletaz F."/>
            <person name="Cho S.-J."/>
            <person name="Edsinger-Gonzales E."/>
            <person name="Havlak P."/>
            <person name="Kuo D.-H."/>
            <person name="Larsson T."/>
            <person name="Lv J."/>
            <person name="Arendt D."/>
            <person name="Savage R."/>
            <person name="Osoegawa K."/>
            <person name="de Jong P."/>
            <person name="Lindberg D.R."/>
            <person name="Seaver E.C."/>
            <person name="Weisblat D.A."/>
            <person name="Putnam N.H."/>
            <person name="Grigoriev I.V."/>
            <person name="Rokhsar D.S."/>
        </authorList>
    </citation>
    <scope>NUCLEOTIDE SEQUENCE</scope>
    <source>
        <strain evidence="11">I ESC-2004</strain>
    </source>
</reference>
<dbReference type="PROSITE" id="PS51257">
    <property type="entry name" value="PROKAR_LIPOPROTEIN"/>
    <property type="match status" value="1"/>
</dbReference>
<evidence type="ECO:0000256" key="6">
    <source>
        <dbReference type="RuleBase" id="RU003355"/>
    </source>
</evidence>
<feature type="signal peptide" evidence="7">
    <location>
        <begin position="1"/>
        <end position="19"/>
    </location>
</feature>
<dbReference type="InterPro" id="IPR022398">
    <property type="entry name" value="Peptidase_S8_His-AS"/>
</dbReference>
<dbReference type="AlphaFoldDB" id="R7U5W6"/>
<dbReference type="Proteomes" id="UP000014760">
    <property type="component" value="Unassembled WGS sequence"/>
</dbReference>
<dbReference type="InterPro" id="IPR015500">
    <property type="entry name" value="Peptidase_S8_subtilisin-rel"/>
</dbReference>
<accession>R7U5W6</accession>
<dbReference type="GO" id="GO:0006508">
    <property type="term" value="P:proteolysis"/>
    <property type="evidence" value="ECO:0007669"/>
    <property type="project" value="UniProtKB-KW"/>
</dbReference>
<dbReference type="PANTHER" id="PTHR43806">
    <property type="entry name" value="PEPTIDASE S8"/>
    <property type="match status" value="1"/>
</dbReference>
<sequence length="389" mass="39678">MASLKLIVLGCCFLAACQASAPVINTHFASAVPGEFIVVLKPGSVGLSASTPQVTILNSFHINDFRALHVKVDDVQLAALREDTNVKVIEAETHEFHADCNSQTSGATIWGLSRTSSRPLPEFTGATYDWTDEDDGSGVNAYVIDTGIYLGHQDYAGRVSHGFTAPGISEGDDDLNGHGTHCAGTVGGTTYGVAKGVNLIAVKVLNRAGSGSTTDVVSGVEYVANQHNSGDKTIMNLSLGMTGTSIALNEALTAAIAAGANAAVAAGNSNADACNYSPAQVETALTTVASNNADGLPTFTNYGTCCDIIAPGNNILSTYIGGPTATASLSGTSMAAPHVAGWVARYLSSQSSAPTPAAVKTALQSTATPDVITLGSKVGTPNYLVYAAC</sequence>
<dbReference type="PANTHER" id="PTHR43806:SF11">
    <property type="entry name" value="CEREVISIN-RELATED"/>
    <property type="match status" value="1"/>
</dbReference>
<feature type="chain" id="PRO_5008787679" description="Peptidase S8/S53 domain-containing protein" evidence="7">
    <location>
        <begin position="20"/>
        <end position="389"/>
    </location>
</feature>
<evidence type="ECO:0000256" key="2">
    <source>
        <dbReference type="ARBA" id="ARBA00022670"/>
    </source>
</evidence>
<dbReference type="CDD" id="cd04077">
    <property type="entry name" value="Peptidases_S8_PCSK9_ProteinaseK_like"/>
    <property type="match status" value="1"/>
</dbReference>
<evidence type="ECO:0000313" key="11">
    <source>
        <dbReference type="Proteomes" id="UP000014760"/>
    </source>
</evidence>
<dbReference type="InterPro" id="IPR050131">
    <property type="entry name" value="Peptidase_S8_subtilisin-like"/>
</dbReference>
<dbReference type="PROSITE" id="PS00138">
    <property type="entry name" value="SUBTILASE_SER"/>
    <property type="match status" value="1"/>
</dbReference>
<comment type="similarity">
    <text evidence="1 5 6">Belongs to the peptidase S8 family.</text>
</comment>
<dbReference type="EnsemblMetazoa" id="CapteT217316">
    <property type="protein sequence ID" value="CapteP217316"/>
    <property type="gene ID" value="CapteG217316"/>
</dbReference>
<dbReference type="InterPro" id="IPR023828">
    <property type="entry name" value="Peptidase_S8_Ser-AS"/>
</dbReference>
<evidence type="ECO:0000313" key="10">
    <source>
        <dbReference type="EnsemblMetazoa" id="CapteP217316"/>
    </source>
</evidence>
<dbReference type="PROSITE" id="PS00137">
    <property type="entry name" value="SUBTILASE_HIS"/>
    <property type="match status" value="1"/>
</dbReference>
<keyword evidence="3 5" id="KW-0378">Hydrolase</keyword>
<dbReference type="GO" id="GO:0004252">
    <property type="term" value="F:serine-type endopeptidase activity"/>
    <property type="evidence" value="ECO:0007669"/>
    <property type="project" value="UniProtKB-UniRule"/>
</dbReference>
<proteinExistence type="inferred from homology"/>
<dbReference type="GO" id="GO:0005615">
    <property type="term" value="C:extracellular space"/>
    <property type="evidence" value="ECO:0007669"/>
    <property type="project" value="TreeGrafter"/>
</dbReference>
<dbReference type="EMBL" id="AMQN01010173">
    <property type="status" value="NOT_ANNOTATED_CDS"/>
    <property type="molecule type" value="Genomic_DNA"/>
</dbReference>
<evidence type="ECO:0000256" key="4">
    <source>
        <dbReference type="ARBA" id="ARBA00022825"/>
    </source>
</evidence>
<reference evidence="10" key="3">
    <citation type="submission" date="2015-06" db="UniProtKB">
        <authorList>
            <consortium name="EnsemblMetazoa"/>
        </authorList>
    </citation>
    <scope>IDENTIFICATION</scope>
</reference>
<reference evidence="9 11" key="2">
    <citation type="journal article" date="2013" name="Nature">
        <title>Insights into bilaterian evolution from three spiralian genomes.</title>
        <authorList>
            <person name="Simakov O."/>
            <person name="Marletaz F."/>
            <person name="Cho S.J."/>
            <person name="Edsinger-Gonzales E."/>
            <person name="Havlak P."/>
            <person name="Hellsten U."/>
            <person name="Kuo D.H."/>
            <person name="Larsson T."/>
            <person name="Lv J."/>
            <person name="Arendt D."/>
            <person name="Savage R."/>
            <person name="Osoegawa K."/>
            <person name="de Jong P."/>
            <person name="Grimwood J."/>
            <person name="Chapman J.A."/>
            <person name="Shapiro H."/>
            <person name="Aerts A."/>
            <person name="Otillar R.P."/>
            <person name="Terry A.Y."/>
            <person name="Boore J.L."/>
            <person name="Grigoriev I.V."/>
            <person name="Lindberg D.R."/>
            <person name="Seaver E.C."/>
            <person name="Weisblat D.A."/>
            <person name="Putnam N.H."/>
            <person name="Rokhsar D.S."/>
        </authorList>
    </citation>
    <scope>NUCLEOTIDE SEQUENCE</scope>
    <source>
        <strain evidence="9 11">I ESC-2004</strain>
    </source>
</reference>
<evidence type="ECO:0000256" key="7">
    <source>
        <dbReference type="SAM" id="SignalP"/>
    </source>
</evidence>
<feature type="active site" description="Charge relay system" evidence="5">
    <location>
        <position position="333"/>
    </location>
</feature>
<dbReference type="InterPro" id="IPR023827">
    <property type="entry name" value="Peptidase_S8_Asp-AS"/>
</dbReference>
<dbReference type="PROSITE" id="PS00136">
    <property type="entry name" value="SUBTILASE_ASP"/>
    <property type="match status" value="1"/>
</dbReference>
<dbReference type="PRINTS" id="PR00723">
    <property type="entry name" value="SUBTILISIN"/>
</dbReference>
<evidence type="ECO:0000256" key="3">
    <source>
        <dbReference type="ARBA" id="ARBA00022801"/>
    </source>
</evidence>
<feature type="active site" description="Charge relay system" evidence="5">
    <location>
        <position position="145"/>
    </location>
</feature>
<organism evidence="9">
    <name type="scientific">Capitella teleta</name>
    <name type="common">Polychaete worm</name>
    <dbReference type="NCBI Taxonomy" id="283909"/>
    <lineage>
        <taxon>Eukaryota</taxon>
        <taxon>Metazoa</taxon>
        <taxon>Spiralia</taxon>
        <taxon>Lophotrochozoa</taxon>
        <taxon>Annelida</taxon>
        <taxon>Polychaeta</taxon>
        <taxon>Sedentaria</taxon>
        <taxon>Scolecida</taxon>
        <taxon>Capitellidae</taxon>
        <taxon>Capitella</taxon>
    </lineage>
</organism>
<evidence type="ECO:0000256" key="1">
    <source>
        <dbReference type="ARBA" id="ARBA00011073"/>
    </source>
</evidence>
<feature type="domain" description="Peptidase S8/S53" evidence="8">
    <location>
        <begin position="137"/>
        <end position="368"/>
    </location>
</feature>
<dbReference type="EMBL" id="KB307199">
    <property type="protein sequence ID" value="ELT99091.1"/>
    <property type="molecule type" value="Genomic_DNA"/>
</dbReference>
<name>R7U5W6_CAPTE</name>
<dbReference type="FunFam" id="3.40.50.200:FF:000007">
    <property type="entry name" value="Subtilisin-like serine protease"/>
    <property type="match status" value="1"/>
</dbReference>
<dbReference type="Gene3D" id="3.40.50.200">
    <property type="entry name" value="Peptidase S8/S53 domain"/>
    <property type="match status" value="1"/>
</dbReference>
<dbReference type="STRING" id="283909.R7U5W6"/>
<gene>
    <name evidence="9" type="ORF">CAPTEDRAFT_217316</name>
</gene>
<dbReference type="InterPro" id="IPR000209">
    <property type="entry name" value="Peptidase_S8/S53_dom"/>
</dbReference>
<keyword evidence="7" id="KW-0732">Signal</keyword>